<dbReference type="InterPro" id="IPR026856">
    <property type="entry name" value="Sialidase_fam"/>
</dbReference>
<dbReference type="GO" id="GO:0009313">
    <property type="term" value="P:oligosaccharide catabolic process"/>
    <property type="evidence" value="ECO:0007669"/>
    <property type="project" value="TreeGrafter"/>
</dbReference>
<dbReference type="EC" id="3.2.1.18" evidence="3"/>
<reference evidence="5" key="1">
    <citation type="submission" date="2020-08" db="EMBL/GenBank/DDBJ databases">
        <title>Genome public.</title>
        <authorList>
            <person name="Liu C."/>
            <person name="Sun Q."/>
        </authorList>
    </citation>
    <scope>NUCLEOTIDE SEQUENCE</scope>
    <source>
        <strain evidence="5">NSJ-32</strain>
    </source>
</reference>
<dbReference type="Gene3D" id="2.120.10.10">
    <property type="match status" value="1"/>
</dbReference>
<comment type="caution">
    <text evidence="5">The sequence shown here is derived from an EMBL/GenBank/DDBJ whole genome shotgun (WGS) entry which is preliminary data.</text>
</comment>
<comment type="similarity">
    <text evidence="2">Belongs to the glycosyl hydrolase 33 family.</text>
</comment>
<protein>
    <recommendedName>
        <fullName evidence="3">exo-alpha-sialidase</fullName>
        <ecNumber evidence="3">3.2.1.18</ecNumber>
    </recommendedName>
</protein>
<organism evidence="5 6">
    <name type="scientific">Bianquea renquensis</name>
    <dbReference type="NCBI Taxonomy" id="2763661"/>
    <lineage>
        <taxon>Bacteria</taxon>
        <taxon>Bacillati</taxon>
        <taxon>Bacillota</taxon>
        <taxon>Clostridia</taxon>
        <taxon>Eubacteriales</taxon>
        <taxon>Bianqueaceae</taxon>
        <taxon>Bianquea</taxon>
    </lineage>
</organism>
<dbReference type="AlphaFoldDB" id="A0A926DRE3"/>
<evidence type="ECO:0000256" key="1">
    <source>
        <dbReference type="ARBA" id="ARBA00000427"/>
    </source>
</evidence>
<comment type="catalytic activity">
    <reaction evidence="1">
        <text>Hydrolysis of alpha-(2-&gt;3)-, alpha-(2-&gt;6)-, alpha-(2-&gt;8)- glycosidic linkages of terminal sialic acid residues in oligosaccharides, glycoproteins, glycolipids, colominic acid and synthetic substrates.</text>
        <dbReference type="EC" id="3.2.1.18"/>
    </reaction>
</comment>
<accession>A0A926DRE3</accession>
<dbReference type="SUPFAM" id="SSF50939">
    <property type="entry name" value="Sialidases"/>
    <property type="match status" value="1"/>
</dbReference>
<dbReference type="GO" id="GO:0006689">
    <property type="term" value="P:ganglioside catabolic process"/>
    <property type="evidence" value="ECO:0007669"/>
    <property type="project" value="TreeGrafter"/>
</dbReference>
<dbReference type="GO" id="GO:0005737">
    <property type="term" value="C:cytoplasm"/>
    <property type="evidence" value="ECO:0007669"/>
    <property type="project" value="TreeGrafter"/>
</dbReference>
<name>A0A926DRE3_9FIRM</name>
<dbReference type="GO" id="GO:0016020">
    <property type="term" value="C:membrane"/>
    <property type="evidence" value="ECO:0007669"/>
    <property type="project" value="TreeGrafter"/>
</dbReference>
<dbReference type="Proteomes" id="UP000657006">
    <property type="component" value="Unassembled WGS sequence"/>
</dbReference>
<dbReference type="PANTHER" id="PTHR10628:SF30">
    <property type="entry name" value="EXO-ALPHA-SIALIDASE"/>
    <property type="match status" value="1"/>
</dbReference>
<dbReference type="CDD" id="cd15482">
    <property type="entry name" value="Sialidase_non-viral"/>
    <property type="match status" value="1"/>
</dbReference>
<dbReference type="PANTHER" id="PTHR10628">
    <property type="entry name" value="SIALIDASE"/>
    <property type="match status" value="1"/>
</dbReference>
<dbReference type="InterPro" id="IPR036278">
    <property type="entry name" value="Sialidase_sf"/>
</dbReference>
<evidence type="ECO:0000313" key="6">
    <source>
        <dbReference type="Proteomes" id="UP000657006"/>
    </source>
</evidence>
<dbReference type="Pfam" id="PF13088">
    <property type="entry name" value="BNR_2"/>
    <property type="match status" value="1"/>
</dbReference>
<evidence type="ECO:0000313" key="5">
    <source>
        <dbReference type="EMBL" id="MBC8541949.1"/>
    </source>
</evidence>
<gene>
    <name evidence="5" type="ORF">H8730_00095</name>
</gene>
<keyword evidence="6" id="KW-1185">Reference proteome</keyword>
<sequence>MKEYSFRLVDSRRHGIGNFPWADTKVDTRILVSVEDNRGGYTLYTDNLGDSWQERREGTRPHMVEMPDKTLFGVGFSNVAIGHFDPSKQKKIPYLMKIMRAESMDALLSGDIQVSFAQVEIPDLAVGYGDSQDPKEYHTGVTGQTVIVMPNGDLIVPMYGQFKADTTKLSYFQNYDFYQYRVWCVISRDNGRSFSYLSTVADVQTYPCDPEAEGYCEPDMLHLGNGHLLCVMRTQGHEVYSALYAAHSYDGGITWEPPKEICPYGVLPRLVRLSDGGILCASGKWGTFFITSSDEGRTWAKPYAVSDNRGQWDRGPSGYVSVWETRPGEILLVWDETEDLESEDIKPGERRIVYMNRYQITADEALLSKESPRPYVSNMQ</sequence>
<dbReference type="InterPro" id="IPR011040">
    <property type="entry name" value="Sialidase"/>
</dbReference>
<dbReference type="GO" id="GO:0004308">
    <property type="term" value="F:exo-alpha-sialidase activity"/>
    <property type="evidence" value="ECO:0007669"/>
    <property type="project" value="UniProtKB-EC"/>
</dbReference>
<proteinExistence type="inferred from homology"/>
<evidence type="ECO:0000256" key="3">
    <source>
        <dbReference type="ARBA" id="ARBA00012733"/>
    </source>
</evidence>
<dbReference type="RefSeq" id="WP_177719855.1">
    <property type="nucleotide sequence ID" value="NZ_JACRSQ010000001.1"/>
</dbReference>
<evidence type="ECO:0000256" key="2">
    <source>
        <dbReference type="ARBA" id="ARBA00009348"/>
    </source>
</evidence>
<dbReference type="EMBL" id="JACRSQ010000001">
    <property type="protein sequence ID" value="MBC8541949.1"/>
    <property type="molecule type" value="Genomic_DNA"/>
</dbReference>
<feature type="domain" description="Sialidase" evidence="4">
    <location>
        <begin position="134"/>
        <end position="260"/>
    </location>
</feature>
<evidence type="ECO:0000259" key="4">
    <source>
        <dbReference type="Pfam" id="PF13088"/>
    </source>
</evidence>